<dbReference type="AlphaFoldDB" id="A0A2S7SZP4"/>
<dbReference type="Pfam" id="PF00583">
    <property type="entry name" value="Acetyltransf_1"/>
    <property type="match status" value="1"/>
</dbReference>
<feature type="domain" description="N-acetyltransferase" evidence="3">
    <location>
        <begin position="5"/>
        <end position="172"/>
    </location>
</feature>
<keyword evidence="5" id="KW-1185">Reference proteome</keyword>
<comment type="caution">
    <text evidence="4">The sequence shown here is derived from an EMBL/GenBank/DDBJ whole genome shotgun (WGS) entry which is preliminary data.</text>
</comment>
<dbReference type="RefSeq" id="WP_105038966.1">
    <property type="nucleotide sequence ID" value="NZ_PPSL01000002.1"/>
</dbReference>
<dbReference type="PROSITE" id="PS51186">
    <property type="entry name" value="GNAT"/>
    <property type="match status" value="1"/>
</dbReference>
<reference evidence="4 5" key="1">
    <citation type="submission" date="2018-01" db="EMBL/GenBank/DDBJ databases">
        <title>A novel member of the phylum Bacteroidetes isolated from glacier ice.</title>
        <authorList>
            <person name="Liu Q."/>
            <person name="Xin Y.-H."/>
        </authorList>
    </citation>
    <scope>NUCLEOTIDE SEQUENCE [LARGE SCALE GENOMIC DNA]</scope>
    <source>
        <strain evidence="4 5">RB1R16</strain>
    </source>
</reference>
<name>A0A2S7SZP4_9BACT</name>
<evidence type="ECO:0000256" key="1">
    <source>
        <dbReference type="ARBA" id="ARBA00022679"/>
    </source>
</evidence>
<evidence type="ECO:0000259" key="3">
    <source>
        <dbReference type="PROSITE" id="PS51186"/>
    </source>
</evidence>
<dbReference type="SUPFAM" id="SSF55729">
    <property type="entry name" value="Acyl-CoA N-acyltransferases (Nat)"/>
    <property type="match status" value="1"/>
</dbReference>
<keyword evidence="1" id="KW-0808">Transferase</keyword>
<dbReference type="OrthoDB" id="1431064at2"/>
<dbReference type="EMBL" id="PPSL01000002">
    <property type="protein sequence ID" value="PQJ12087.1"/>
    <property type="molecule type" value="Genomic_DNA"/>
</dbReference>
<dbReference type="Proteomes" id="UP000239872">
    <property type="component" value="Unassembled WGS sequence"/>
</dbReference>
<dbReference type="Gene3D" id="3.40.630.30">
    <property type="match status" value="1"/>
</dbReference>
<accession>A0A2S7SZP4</accession>
<dbReference type="InterPro" id="IPR050680">
    <property type="entry name" value="YpeA/RimI_acetyltransf"/>
</dbReference>
<dbReference type="GO" id="GO:0016747">
    <property type="term" value="F:acyltransferase activity, transferring groups other than amino-acyl groups"/>
    <property type="evidence" value="ECO:0007669"/>
    <property type="project" value="InterPro"/>
</dbReference>
<protein>
    <recommendedName>
        <fullName evidence="3">N-acetyltransferase domain-containing protein</fullName>
    </recommendedName>
</protein>
<sequence length="172" mass="19562">MKKEIQYRDAIAADAIKLSILYKQVYIQTYGVDGVSDEFANFIVKKFAVEKLTQTILEHPGHIIVATYNNNLVGVAEIEYAKQCPVGNIVAPELNKLYILEWFCGMGIGHALMQLAEKAVVAKGEQQMWLWVLESNTRAIAFYEKEGYRCIGDASFQMEVNKYENKVMLKEL</sequence>
<keyword evidence="2" id="KW-0012">Acyltransferase</keyword>
<evidence type="ECO:0000313" key="5">
    <source>
        <dbReference type="Proteomes" id="UP000239872"/>
    </source>
</evidence>
<dbReference type="CDD" id="cd04301">
    <property type="entry name" value="NAT_SF"/>
    <property type="match status" value="1"/>
</dbReference>
<evidence type="ECO:0000256" key="2">
    <source>
        <dbReference type="ARBA" id="ARBA00023315"/>
    </source>
</evidence>
<dbReference type="PANTHER" id="PTHR43420">
    <property type="entry name" value="ACETYLTRANSFERASE"/>
    <property type="match status" value="1"/>
</dbReference>
<organism evidence="4 5">
    <name type="scientific">Flavipsychrobacter stenotrophus</name>
    <dbReference type="NCBI Taxonomy" id="2077091"/>
    <lineage>
        <taxon>Bacteria</taxon>
        <taxon>Pseudomonadati</taxon>
        <taxon>Bacteroidota</taxon>
        <taxon>Chitinophagia</taxon>
        <taxon>Chitinophagales</taxon>
        <taxon>Chitinophagaceae</taxon>
        <taxon>Flavipsychrobacter</taxon>
    </lineage>
</organism>
<gene>
    <name evidence="4" type="ORF">CJD36_009880</name>
</gene>
<evidence type="ECO:0000313" key="4">
    <source>
        <dbReference type="EMBL" id="PQJ12087.1"/>
    </source>
</evidence>
<proteinExistence type="predicted"/>
<dbReference type="InterPro" id="IPR000182">
    <property type="entry name" value="GNAT_dom"/>
</dbReference>
<dbReference type="InterPro" id="IPR016181">
    <property type="entry name" value="Acyl_CoA_acyltransferase"/>
</dbReference>